<protein>
    <submittedName>
        <fullName evidence="1">Uncharacterized protein</fullName>
    </submittedName>
</protein>
<reference evidence="1 2" key="1">
    <citation type="journal article" date="2012" name="Stand. Genomic Sci.">
        <title>Complete genome sequence of Halopiger xanaduensis type strain (SH-6(T)).</title>
        <authorList>
            <person name="Anderson I."/>
            <person name="Tindall B.J."/>
            <person name="Rohde M."/>
            <person name="Lucas S."/>
            <person name="Han J."/>
            <person name="Lapidus A."/>
            <person name="Cheng J.F."/>
            <person name="Goodwin L."/>
            <person name="Pitluck S."/>
            <person name="Peters L."/>
            <person name="Pati A."/>
            <person name="Mikhailova N."/>
            <person name="Pagani I."/>
            <person name="Teshima H."/>
            <person name="Han C."/>
            <person name="Tapia R."/>
            <person name="Land M."/>
            <person name="Woyke T."/>
            <person name="Klenk H.P."/>
            <person name="Kyrpides N."/>
            <person name="Ivanova N."/>
        </authorList>
    </citation>
    <scope>NUCLEOTIDE SEQUENCE [LARGE SCALE GENOMIC DNA]</scope>
    <source>
        <strain evidence="2">DSM 18323 / JCM 14033 / SH-6</strain>
    </source>
</reference>
<accession>F8D8H2</accession>
<dbReference type="RefSeq" id="WP_013878499.1">
    <property type="nucleotide sequence ID" value="NC_015666.1"/>
</dbReference>
<dbReference type="AlphaFoldDB" id="F8D8H2"/>
<name>F8D8H2_HALXS</name>
<proteinExistence type="predicted"/>
<dbReference type="HOGENOM" id="CLU_2257317_0_0_2"/>
<gene>
    <name evidence="1" type="ordered locus">Halxa_0963</name>
</gene>
<evidence type="ECO:0000313" key="1">
    <source>
        <dbReference type="EMBL" id="AEH35599.1"/>
    </source>
</evidence>
<dbReference type="Proteomes" id="UP000006794">
    <property type="component" value="Chromosome"/>
</dbReference>
<organism evidence="1 2">
    <name type="scientific">Halopiger xanaduensis (strain DSM 18323 / JCM 14033 / SH-6)</name>
    <dbReference type="NCBI Taxonomy" id="797210"/>
    <lineage>
        <taxon>Archaea</taxon>
        <taxon>Methanobacteriati</taxon>
        <taxon>Methanobacteriota</taxon>
        <taxon>Stenosarchaea group</taxon>
        <taxon>Halobacteria</taxon>
        <taxon>Halobacteriales</taxon>
        <taxon>Natrialbaceae</taxon>
        <taxon>Halopiger</taxon>
    </lineage>
</organism>
<dbReference type="EMBL" id="CP002839">
    <property type="protein sequence ID" value="AEH35599.1"/>
    <property type="molecule type" value="Genomic_DNA"/>
</dbReference>
<keyword evidence="2" id="KW-1185">Reference proteome</keyword>
<dbReference type="GeneID" id="10795936"/>
<dbReference type="KEGG" id="hxa:Halxa_0963"/>
<sequence>MVEEKVSDLDDPLAHLHEAVEEGAIVEIVELDGYETLNVKLDDKVTVSPEEHDMKTALLDYRDVLLEMVDANEEDWPDVLDRHGVGDEERRKQLQVFARDAGV</sequence>
<evidence type="ECO:0000313" key="2">
    <source>
        <dbReference type="Proteomes" id="UP000006794"/>
    </source>
</evidence>
<dbReference type="STRING" id="797210.Halxa_0963"/>